<evidence type="ECO:0000313" key="3">
    <source>
        <dbReference type="Proteomes" id="UP000465712"/>
    </source>
</evidence>
<sequence>GNVVKIFLCRAEKCNGDTTPTVDLGPGKWVLLTEGGDSLGNTITATDPNVGRYQVNIDYEEPAILPTEVSLLGGNEQWAPISVINNGVGNVSPLGDIQLQLHTGAGLVELEPCIQGQDCSALPAYTLGDKGNTKVQLVADNLIHGKTYTLYISASDTAFQPNIGEGKFEFKVDKMGPSITTPTLADGTAPELSGNIMGTRFKVSIASITDDSGVEDVSVWQELANKNVQLVEAFKPEGLNNIDINLQPANTDLIQTDEGKQIKIFVKATDSHGFEGRSNAVSTLFDNEGPTISLINYSPDDFYVPGFIFNVAVRDVGINPIAPGAVSYWTYTGSSPAPGDEGKQPTNETQIETNMQQDFTLKIRAEDIRGNTEEKPFAIKVDKTAPEASLTARYQANDLEISPNENITKNGTVDLYLDAFDPESQIDSNIEASLIRDGNTEGETIVFSPVEGNDRLWKSQLNTQIANDGQYNLIVTVYNRAKANKPEERKKNRLVRSLKVQREGYSLSITEPTDFGTHIFGRSFRAEFGVQNAPGAILNKLECWLREDYNSDEAPDNDTSGLYKVYTNTATPVCQFDNVDSNLLINPVLITRTTASNEAQVDQIFSFNMLDVDAPVIANKDAFILKQGDVDTVDGVKKLTIRVTVDDVLSGMDSTATVKLLKGLTEYEPTSIQPSNGNQTITYTFTGNYEDLIRRGQIEHFVKLTGLKDRAGNIVVDTDANIQLRVPNVKPDIEITGVKNGDFINGQEVTFFLKKSVGEDARQENIFVDLGDSTFDFLTNRVNFPSQGICVDDPAFECIKFEGNISPDHANSTIKIKARIVDIWGNEAETYLELGIDNKPPKISDIYSISSNTSNQVLVNFDISDEDSGLKAVKYTVKDIGNSSFIVDKFAEDETIAQLEFDTSKLGNEKSFRVEIKATDNVDQVQTKDFTVDITKPTVTLELPSVEKEQSNLILENLNQTFNIITSAVPETRAEVMRYVFTLVALDPGLDNISVEGNFAGIDSATGSLNLNESLQGRYDLKLSVFDNLGRDISSFTLKDETVPTTQKPVLVDLANPVIANVQSQQQPIPPVDNKFVVHVFADISDHHLIDSTVTASLNQGGSTIAPVKIVRPDAPSNTYMFEFLVEAGSYELTLNTADAAGHSQSLVVPAVTVDPWQVPTVTVSTQDGVTDLGSGQDTTLVFDFSEPVTGFAAEDIVLTAGGGGDAGTLSGLTEQSPGRWTAVYRAPVGVDTGITLSVTADSYVSAATQLAGSAASLSLDVIGSPLTASVSLPEGDEVSRIGTIAVTFTFNRPVSGEVVPLPEEGVWSNLRKNPAMTEITYDFSPQALAVGVHQVGVAAGYLDDYGNAGLAASVPVTVSNIAPVIGADFSLFEQGGQVVMDFDITDAESALASVRYTVLDLPGSPIIAEKTLADGNLSQLSFDAAQLGGAQSFRVQIEVTDDAGAVVNRELAVDIAQAAVTLTVPGGQLSGGQFLLTSADPGFTVSTVTPDGSRADVTGYTLTLVARDSAQSDIVVNGQFSGNVSVAGQLPVQIAEQGEYDLTLRVQDSLGRTVSEYTLNGDNTAVTQLPVLVDLENPVIADVQPQQQAVPPVNNDYVLQVTADISDLHLVDSTVTASLSNGGALIAPVQVIRPDAPSSTYLFEFLVEAGSYELTLNAADAAGHSQSLVVPAVTVDPWQVPTVTVSTQDGVTELGSGQDTTLVFDFSEPVSGFAAEDIVLTAASGGDAGTLSGLTEQSPGRWTAVYRAPVGVDTSITLSVTADSYVSAATQLAGSAASLALDVVG</sequence>
<feature type="non-terminal residue" evidence="2">
    <location>
        <position position="1786"/>
    </location>
</feature>
<evidence type="ECO:0000313" key="2">
    <source>
        <dbReference type="EMBL" id="NAW67288.1"/>
    </source>
</evidence>
<dbReference type="EMBL" id="WXWW01000267">
    <property type="protein sequence ID" value="NAW67288.1"/>
    <property type="molecule type" value="Genomic_DNA"/>
</dbReference>
<proteinExistence type="predicted"/>
<feature type="non-terminal residue" evidence="2">
    <location>
        <position position="1"/>
    </location>
</feature>
<dbReference type="Pfam" id="PF19078">
    <property type="entry name" value="Big_12"/>
    <property type="match status" value="2"/>
</dbReference>
<dbReference type="RefSeq" id="WP_161446619.1">
    <property type="nucleotide sequence ID" value="NZ_WXWW01000267.1"/>
</dbReference>
<name>A0A7X4WEM7_9GAMM</name>
<organism evidence="2 3">
    <name type="scientific">Photobacterium halotolerans</name>
    <dbReference type="NCBI Taxonomy" id="265726"/>
    <lineage>
        <taxon>Bacteria</taxon>
        <taxon>Pseudomonadati</taxon>
        <taxon>Pseudomonadota</taxon>
        <taxon>Gammaproteobacteria</taxon>
        <taxon>Vibrionales</taxon>
        <taxon>Vibrionaceae</taxon>
        <taxon>Photobacterium</taxon>
    </lineage>
</organism>
<dbReference type="InterPro" id="IPR044048">
    <property type="entry name" value="Big_12"/>
</dbReference>
<accession>A0A7X4WEM7</accession>
<evidence type="ECO:0000259" key="1">
    <source>
        <dbReference type="Pfam" id="PF19078"/>
    </source>
</evidence>
<feature type="domain" description="Bacterial Ig-like" evidence="1">
    <location>
        <begin position="1680"/>
        <end position="1775"/>
    </location>
</feature>
<comment type="caution">
    <text evidence="2">The sequence shown here is derived from an EMBL/GenBank/DDBJ whole genome shotgun (WGS) entry which is preliminary data.</text>
</comment>
<protein>
    <recommendedName>
        <fullName evidence="1">Bacterial Ig-like domain-containing protein</fullName>
    </recommendedName>
</protein>
<feature type="domain" description="Bacterial Ig-like" evidence="1">
    <location>
        <begin position="1158"/>
        <end position="1256"/>
    </location>
</feature>
<reference evidence="2 3" key="1">
    <citation type="submission" date="2017-05" db="EMBL/GenBank/DDBJ databases">
        <title>High clonality and local adaptation shapes Vibrionaceae linages within an endangered oasis.</title>
        <authorList>
            <person name="Vazquez-Rosas-Landa M."/>
        </authorList>
    </citation>
    <scope>NUCLEOTIDE SEQUENCE [LARGE SCALE GENOMIC DNA]</scope>
    <source>
        <strain evidence="2 3">P46_P4S1P180</strain>
    </source>
</reference>
<gene>
    <name evidence="2" type="ORF">CAG72_18995</name>
</gene>
<dbReference type="Proteomes" id="UP000465712">
    <property type="component" value="Unassembled WGS sequence"/>
</dbReference>